<feature type="region of interest" description="Disordered" evidence="5">
    <location>
        <begin position="410"/>
        <end position="441"/>
    </location>
</feature>
<evidence type="ECO:0000256" key="3">
    <source>
        <dbReference type="ARBA" id="ARBA00022989"/>
    </source>
</evidence>
<evidence type="ECO:0000259" key="6">
    <source>
        <dbReference type="Pfam" id="PF04357"/>
    </source>
</evidence>
<keyword evidence="3" id="KW-1133">Transmembrane helix</keyword>
<feature type="domain" description="Translocation and assembly module TamB C-terminal" evidence="6">
    <location>
        <begin position="1004"/>
        <end position="1342"/>
    </location>
</feature>
<proteinExistence type="predicted"/>
<gene>
    <name evidence="7" type="ORF">H9784_05375</name>
</gene>
<evidence type="ECO:0000313" key="8">
    <source>
        <dbReference type="Proteomes" id="UP000823821"/>
    </source>
</evidence>
<keyword evidence="4" id="KW-0472">Membrane</keyword>
<comment type="caution">
    <text evidence="7">The sequence shown here is derived from an EMBL/GenBank/DDBJ whole genome shotgun (WGS) entry which is preliminary data.</text>
</comment>
<dbReference type="Proteomes" id="UP000823821">
    <property type="component" value="Unassembled WGS sequence"/>
</dbReference>
<keyword evidence="2" id="KW-0812">Transmembrane</keyword>
<evidence type="ECO:0000256" key="5">
    <source>
        <dbReference type="SAM" id="MobiDB-lite"/>
    </source>
</evidence>
<evidence type="ECO:0000256" key="2">
    <source>
        <dbReference type="ARBA" id="ARBA00022692"/>
    </source>
</evidence>
<accession>A0A9D2KQW8</accession>
<dbReference type="GO" id="GO:0005886">
    <property type="term" value="C:plasma membrane"/>
    <property type="evidence" value="ECO:0007669"/>
    <property type="project" value="InterPro"/>
</dbReference>
<evidence type="ECO:0000256" key="1">
    <source>
        <dbReference type="ARBA" id="ARBA00004167"/>
    </source>
</evidence>
<feature type="compositionally biased region" description="Low complexity" evidence="5">
    <location>
        <begin position="423"/>
        <end position="436"/>
    </location>
</feature>
<evidence type="ECO:0000313" key="7">
    <source>
        <dbReference type="EMBL" id="HJA78989.1"/>
    </source>
</evidence>
<sequence length="1342" mass="141131">MQDSPHTSPAAAARRAKRPRRLRRLALSLLLIVLLPVLLAGGGLAWLCSASGQDWLRTALNEALTPALAEQGLRLRIERLEGLPFAVRLSLRGEDEAGLWLDVPDARLDWKPGWEHGPVLRVERLGLYGGGLYRLPIMPESPPETGPALTPGALADDIALSVGNVLTLLGGLPDFLPRLDGRLVLDRLALPPQWLVMLPQEDAAGEAPPEGVAPLPVAAFPRVSLELQLAGALGSRADVRAQADARAFWPQAPATTPDPATAGTEAGEAAAGTAGGADHAAHTAPDASSVAAPAAPSHALPDALLPLFGGGEARVRLNLQARREPEVWRLNLPELSVSAGMAQLSGRLGLTLEHDAARWWGNPLDLALDAQVTPAPHAPSWAGLLSGPTTAALSLSGPLGAPVLSLQADGAGLLPPDGERTPPDASAAAPGTAPDEAALREPRLRLEARPLRWRSALDGGTTRAALHAESRYADLPLRAGLLLAAGLRHEGGERFWRLSLEDIFATGAGSRLAGSWGLDLALTESAPPQALPPAPAPAASALPATPLPAADAHEADDIISRRIAAVLHLLPPMRGRVDLAVTDWRQLGKLGALAVPGLSGEGQPARFALRATGREAPEAVERLWGDTDWHLALTAPQGRLRRGNAPLLDWRNVRLQSDLAPQAAPALAGEAATASGVPALSLDLQADSLDAGLRLVRPRVRLHGPLSGPLKLEGTTEGDLRAGLALLWQPGLLRLERLTAALPAHNVGLTLQQGSSLRYRAADLQCAPLHIRFTPSGELRLEGNLTPKSLQARLQLAKTALEPWQAVLPGLPQGFVALDARLQGTPERPQGTFSLDVTGLHVPHTPLPPLNMGLSGGVRQAGNGGEAFLALNLPAESRRLLGADAVEGRFSLPLTFADGLPRPAPRGALKGSLRWQGAAAPLWNLVPLADRRLSGRLELRADLSGSLEAPALTANVALSEGRFEDVALGVLLKDLQMRAALDRSTLSGLKGLGRIRLDASCGDGHQGRANLEGELSPGGNLRLAGRLDKLRPLRRRDVSIQLSGTASASGPLTAPAVRAAIDIDAGEVRIDRLSGTSSITTLPITADDAPQAAPRQRPAVGSLDARVRTTGRFVVRGRGLESLWRADIRANGPLTNPRVLGAVEAVEGSFNFLNAKFNLYRGVVRFAGGSPSNPLLDVVLRHEAADIVADVRLGGTAQQPKFQLTSTPAMPQEEIISRVMFGRASNDLGRFENLRLAAAVAELAGFGGGGLSVLDVARKTLGVDVLRISSRPGSSDSNDEDAESTLEAGKFIGEKLYLGVAQGLKPDSTAVVIELQLTPHSKAQVRTEQNNTSAGVRWKINY</sequence>
<dbReference type="PANTHER" id="PTHR36985:SF1">
    <property type="entry name" value="TRANSLOCATION AND ASSEMBLY MODULE SUBUNIT TAMB"/>
    <property type="match status" value="1"/>
</dbReference>
<reference evidence="7" key="2">
    <citation type="submission" date="2021-04" db="EMBL/GenBank/DDBJ databases">
        <authorList>
            <person name="Gilroy R."/>
        </authorList>
    </citation>
    <scope>NUCLEOTIDE SEQUENCE</scope>
    <source>
        <strain evidence="7">5032</strain>
    </source>
</reference>
<comment type="subcellular location">
    <subcellularLocation>
        <location evidence="1">Membrane</location>
        <topology evidence="1">Single-pass membrane protein</topology>
    </subcellularLocation>
</comment>
<evidence type="ECO:0000256" key="4">
    <source>
        <dbReference type="ARBA" id="ARBA00023136"/>
    </source>
</evidence>
<feature type="region of interest" description="Disordered" evidence="5">
    <location>
        <begin position="248"/>
        <end position="294"/>
    </location>
</feature>
<dbReference type="EMBL" id="DWZD01000037">
    <property type="protein sequence ID" value="HJA78989.1"/>
    <property type="molecule type" value="Genomic_DNA"/>
</dbReference>
<dbReference type="Pfam" id="PF04357">
    <property type="entry name" value="TamB"/>
    <property type="match status" value="1"/>
</dbReference>
<protein>
    <submittedName>
        <fullName evidence="7">Translocation/assembly module TamB domain-containing protein</fullName>
    </submittedName>
</protein>
<dbReference type="InterPro" id="IPR007452">
    <property type="entry name" value="TamB_C"/>
</dbReference>
<dbReference type="GO" id="GO:0009306">
    <property type="term" value="P:protein secretion"/>
    <property type="evidence" value="ECO:0007669"/>
    <property type="project" value="InterPro"/>
</dbReference>
<dbReference type="GO" id="GO:0097347">
    <property type="term" value="C:TAM protein secretion complex"/>
    <property type="evidence" value="ECO:0007669"/>
    <property type="project" value="TreeGrafter"/>
</dbReference>
<dbReference type="PANTHER" id="PTHR36985">
    <property type="entry name" value="TRANSLOCATION AND ASSEMBLY MODULE SUBUNIT TAMB"/>
    <property type="match status" value="1"/>
</dbReference>
<name>A0A9D2KQW8_9BACT</name>
<organism evidence="7 8">
    <name type="scientific">Candidatus Desulfovibrio intestinavium</name>
    <dbReference type="NCBI Taxonomy" id="2838534"/>
    <lineage>
        <taxon>Bacteria</taxon>
        <taxon>Pseudomonadati</taxon>
        <taxon>Thermodesulfobacteriota</taxon>
        <taxon>Desulfovibrionia</taxon>
        <taxon>Desulfovibrionales</taxon>
        <taxon>Desulfovibrionaceae</taxon>
        <taxon>Desulfovibrio</taxon>
    </lineage>
</organism>
<reference evidence="7" key="1">
    <citation type="journal article" date="2021" name="PeerJ">
        <title>Extensive microbial diversity within the chicken gut microbiome revealed by metagenomics and culture.</title>
        <authorList>
            <person name="Gilroy R."/>
            <person name="Ravi A."/>
            <person name="Getino M."/>
            <person name="Pursley I."/>
            <person name="Horton D.L."/>
            <person name="Alikhan N.F."/>
            <person name="Baker D."/>
            <person name="Gharbi K."/>
            <person name="Hall N."/>
            <person name="Watson M."/>
            <person name="Adriaenssens E.M."/>
            <person name="Foster-Nyarko E."/>
            <person name="Jarju S."/>
            <person name="Secka A."/>
            <person name="Antonio M."/>
            <person name="Oren A."/>
            <person name="Chaudhuri R.R."/>
            <person name="La Ragione R."/>
            <person name="Hildebrand F."/>
            <person name="Pallen M.J."/>
        </authorList>
    </citation>
    <scope>NUCLEOTIDE SEQUENCE</scope>
    <source>
        <strain evidence="7">5032</strain>
    </source>
</reference>